<dbReference type="Gene3D" id="2.60.40.1910">
    <property type="match status" value="2"/>
</dbReference>
<keyword evidence="14" id="KW-0472">Membrane</keyword>
<evidence type="ECO:0000256" key="6">
    <source>
        <dbReference type="ARBA" id="ARBA00022670"/>
    </source>
</evidence>
<dbReference type="Gene3D" id="1.10.390.10">
    <property type="entry name" value="Neutral Protease Domain 2"/>
    <property type="match status" value="3"/>
</dbReference>
<protein>
    <recommendedName>
        <fullName evidence="22">Aminopeptidase N</fullName>
    </recommendedName>
</protein>
<dbReference type="Pfam" id="PF11838">
    <property type="entry name" value="ERAP1_C"/>
    <property type="match status" value="3"/>
</dbReference>
<comment type="subcellular location">
    <subcellularLocation>
        <location evidence="2">Cell membrane</location>
    </subcellularLocation>
    <subcellularLocation>
        <location evidence="3">Membrane</location>
        <topology evidence="3">Single-pass type II membrane protein</topology>
    </subcellularLocation>
</comment>
<keyword evidence="15" id="KW-1015">Disulfide bond</keyword>
<keyword evidence="5" id="KW-1003">Cell membrane</keyword>
<evidence type="ECO:0000313" key="21">
    <source>
        <dbReference type="Proteomes" id="UP001519460"/>
    </source>
</evidence>
<dbReference type="InterPro" id="IPR042097">
    <property type="entry name" value="Aminopeptidase_N-like_N_sf"/>
</dbReference>
<keyword evidence="12" id="KW-1133">Transmembrane helix</keyword>
<evidence type="ECO:0000256" key="10">
    <source>
        <dbReference type="ARBA" id="ARBA00022833"/>
    </source>
</evidence>
<feature type="domain" description="Aminopeptidase N-like N-terminal" evidence="19">
    <location>
        <begin position="241"/>
        <end position="440"/>
    </location>
</feature>
<dbReference type="PANTHER" id="PTHR11533:SF294">
    <property type="entry name" value="THYROTROPIN-RELEASING HORMONE-DEGRADING ECTOENZYME"/>
    <property type="match status" value="1"/>
</dbReference>
<keyword evidence="9" id="KW-0378">Hydrolase</keyword>
<dbReference type="FunFam" id="2.60.40.1730:FF:000012">
    <property type="entry name" value="Aminopeptidase N"/>
    <property type="match status" value="2"/>
</dbReference>
<evidence type="ECO:0000256" key="16">
    <source>
        <dbReference type="ARBA" id="ARBA00023180"/>
    </source>
</evidence>
<dbReference type="FunFam" id="2.60.40.1910:FF:000006">
    <property type="entry name" value="Aminopeptidase"/>
    <property type="match status" value="1"/>
</dbReference>
<keyword evidence="16" id="KW-0325">Glycoprotein</keyword>
<evidence type="ECO:0000259" key="19">
    <source>
        <dbReference type="Pfam" id="PF17900"/>
    </source>
</evidence>
<evidence type="ECO:0008006" key="22">
    <source>
        <dbReference type="Google" id="ProtNLM"/>
    </source>
</evidence>
<dbReference type="InterPro" id="IPR001930">
    <property type="entry name" value="Peptidase_M1"/>
</dbReference>
<accession>A0ABD0J535</accession>
<keyword evidence="8" id="KW-0479">Metal-binding</keyword>
<dbReference type="InterPro" id="IPR014782">
    <property type="entry name" value="Peptidase_M1_dom"/>
</dbReference>
<dbReference type="Pfam" id="PF01433">
    <property type="entry name" value="Peptidase_M1"/>
    <property type="match status" value="2"/>
</dbReference>
<evidence type="ECO:0000256" key="2">
    <source>
        <dbReference type="ARBA" id="ARBA00004236"/>
    </source>
</evidence>
<dbReference type="GO" id="GO:0006508">
    <property type="term" value="P:proteolysis"/>
    <property type="evidence" value="ECO:0007669"/>
    <property type="project" value="UniProtKB-KW"/>
</dbReference>
<dbReference type="InterPro" id="IPR034016">
    <property type="entry name" value="M1_APN-typ"/>
</dbReference>
<evidence type="ECO:0000256" key="5">
    <source>
        <dbReference type="ARBA" id="ARBA00022475"/>
    </source>
</evidence>
<reference evidence="20 21" key="1">
    <citation type="journal article" date="2023" name="Sci. Data">
        <title>Genome assembly of the Korean intertidal mud-creeper Batillaria attramentaria.</title>
        <authorList>
            <person name="Patra A.K."/>
            <person name="Ho P.T."/>
            <person name="Jun S."/>
            <person name="Lee S.J."/>
            <person name="Kim Y."/>
            <person name="Won Y.J."/>
        </authorList>
    </citation>
    <scope>NUCLEOTIDE SEQUENCE [LARGE SCALE GENOMIC DNA]</scope>
    <source>
        <strain evidence="20">Wonlab-2016</strain>
    </source>
</reference>
<comment type="cofactor">
    <cofactor evidence="1">
        <name>Zn(2+)</name>
        <dbReference type="ChEBI" id="CHEBI:29105"/>
    </cofactor>
</comment>
<feature type="non-terminal residue" evidence="20">
    <location>
        <position position="1"/>
    </location>
</feature>
<comment type="similarity">
    <text evidence="4">Belongs to the peptidase M1 family.</text>
</comment>
<evidence type="ECO:0000256" key="13">
    <source>
        <dbReference type="ARBA" id="ARBA00023049"/>
    </source>
</evidence>
<dbReference type="Gene3D" id="1.25.50.20">
    <property type="match status" value="3"/>
</dbReference>
<dbReference type="Gene3D" id="2.60.40.1730">
    <property type="entry name" value="tricorn interacting facor f3 domain"/>
    <property type="match status" value="2"/>
</dbReference>
<keyword evidence="11" id="KW-0735">Signal-anchor</keyword>
<dbReference type="InterPro" id="IPR027268">
    <property type="entry name" value="Peptidase_M4/M1_CTD_sf"/>
</dbReference>
<dbReference type="PANTHER" id="PTHR11533">
    <property type="entry name" value="PROTEASE M1 ZINC METALLOPROTEASE"/>
    <property type="match status" value="1"/>
</dbReference>
<dbReference type="GO" id="GO:0008237">
    <property type="term" value="F:metallopeptidase activity"/>
    <property type="evidence" value="ECO:0007669"/>
    <property type="project" value="UniProtKB-KW"/>
</dbReference>
<feature type="domain" description="ERAP1-like C-terminal" evidence="18">
    <location>
        <begin position="790"/>
        <end position="1102"/>
    </location>
</feature>
<evidence type="ECO:0000256" key="3">
    <source>
        <dbReference type="ARBA" id="ARBA00004606"/>
    </source>
</evidence>
<evidence type="ECO:0000256" key="8">
    <source>
        <dbReference type="ARBA" id="ARBA00022723"/>
    </source>
</evidence>
<feature type="domain" description="Peptidase M1 membrane alanine aminopeptidase" evidence="17">
    <location>
        <begin position="480"/>
        <end position="701"/>
    </location>
</feature>
<keyword evidence="13" id="KW-0482">Metalloprotease</keyword>
<keyword evidence="21" id="KW-1185">Reference proteome</keyword>
<comment type="caution">
    <text evidence="20">The sequence shown here is derived from an EMBL/GenBank/DDBJ whole genome shotgun (WGS) entry which is preliminary data.</text>
</comment>
<feature type="non-terminal residue" evidence="20">
    <location>
        <position position="1951"/>
    </location>
</feature>
<dbReference type="FunFam" id="1.25.50.20:FF:000001">
    <property type="entry name" value="Aminopeptidase"/>
    <property type="match status" value="1"/>
</dbReference>
<organism evidence="20 21">
    <name type="scientific">Batillaria attramentaria</name>
    <dbReference type="NCBI Taxonomy" id="370345"/>
    <lineage>
        <taxon>Eukaryota</taxon>
        <taxon>Metazoa</taxon>
        <taxon>Spiralia</taxon>
        <taxon>Lophotrochozoa</taxon>
        <taxon>Mollusca</taxon>
        <taxon>Gastropoda</taxon>
        <taxon>Caenogastropoda</taxon>
        <taxon>Sorbeoconcha</taxon>
        <taxon>Cerithioidea</taxon>
        <taxon>Batillariidae</taxon>
        <taxon>Batillaria</taxon>
    </lineage>
</organism>
<evidence type="ECO:0000256" key="11">
    <source>
        <dbReference type="ARBA" id="ARBA00022968"/>
    </source>
</evidence>
<name>A0ABD0J535_9CAEN</name>
<evidence type="ECO:0000256" key="12">
    <source>
        <dbReference type="ARBA" id="ARBA00022989"/>
    </source>
</evidence>
<evidence type="ECO:0000256" key="15">
    <source>
        <dbReference type="ARBA" id="ARBA00023157"/>
    </source>
</evidence>
<keyword evidence="7" id="KW-0812">Transmembrane</keyword>
<dbReference type="GO" id="GO:0046872">
    <property type="term" value="F:metal ion binding"/>
    <property type="evidence" value="ECO:0007669"/>
    <property type="project" value="UniProtKB-KW"/>
</dbReference>
<dbReference type="CDD" id="cd09601">
    <property type="entry name" value="M1_APN-Q_like"/>
    <property type="match status" value="2"/>
</dbReference>
<feature type="domain" description="ERAP1-like C-terminal" evidence="18">
    <location>
        <begin position="1"/>
        <end position="205"/>
    </location>
</feature>
<evidence type="ECO:0000256" key="4">
    <source>
        <dbReference type="ARBA" id="ARBA00010136"/>
    </source>
</evidence>
<dbReference type="SUPFAM" id="SSF63737">
    <property type="entry name" value="Leukotriene A4 hydrolase N-terminal domain"/>
    <property type="match status" value="2"/>
</dbReference>
<keyword evidence="6" id="KW-0645">Protease</keyword>
<dbReference type="SUPFAM" id="SSF55486">
    <property type="entry name" value="Metalloproteases ('zincins'), catalytic domain"/>
    <property type="match status" value="2"/>
</dbReference>
<feature type="domain" description="Aminopeptidase N-like N-terminal" evidence="19">
    <location>
        <begin position="1142"/>
        <end position="1338"/>
    </location>
</feature>
<feature type="domain" description="Peptidase M1 membrane alanine aminopeptidase" evidence="17">
    <location>
        <begin position="1378"/>
        <end position="1488"/>
    </location>
</feature>
<dbReference type="FunFam" id="1.10.390.10:FF:000019">
    <property type="entry name" value="Aminopeptidase"/>
    <property type="match status" value="1"/>
</dbReference>
<gene>
    <name evidence="20" type="ORF">BaRGS_00038713</name>
</gene>
<evidence type="ECO:0000313" key="20">
    <source>
        <dbReference type="EMBL" id="KAK7461238.1"/>
    </source>
</evidence>
<keyword evidence="10" id="KW-0862">Zinc</keyword>
<dbReference type="InterPro" id="IPR050344">
    <property type="entry name" value="Peptidase_M1_aminopeptidases"/>
</dbReference>
<dbReference type="Proteomes" id="UP001519460">
    <property type="component" value="Unassembled WGS sequence"/>
</dbReference>
<dbReference type="InterPro" id="IPR024571">
    <property type="entry name" value="ERAP1-like_C_dom"/>
</dbReference>
<feature type="domain" description="ERAP1-like C-terminal" evidence="18">
    <location>
        <begin position="1633"/>
        <end position="1920"/>
    </location>
</feature>
<dbReference type="PRINTS" id="PR00756">
    <property type="entry name" value="ALADIPTASE"/>
</dbReference>
<evidence type="ECO:0000256" key="14">
    <source>
        <dbReference type="ARBA" id="ARBA00023136"/>
    </source>
</evidence>
<evidence type="ECO:0000256" key="7">
    <source>
        <dbReference type="ARBA" id="ARBA00022692"/>
    </source>
</evidence>
<dbReference type="Pfam" id="PF17900">
    <property type="entry name" value="Peptidase_M1_N"/>
    <property type="match status" value="2"/>
</dbReference>
<evidence type="ECO:0000259" key="18">
    <source>
        <dbReference type="Pfam" id="PF11838"/>
    </source>
</evidence>
<evidence type="ECO:0000259" key="17">
    <source>
        <dbReference type="Pfam" id="PF01433"/>
    </source>
</evidence>
<dbReference type="InterPro" id="IPR045357">
    <property type="entry name" value="Aminopeptidase_N-like_N"/>
</dbReference>
<sequence length="1951" mass="223867">AFMKDSVSKPLQELGLNIDDSMPPVDIYARSQIANYACAYGHPTCVNMAKQHINPNLRYRFYCTAVANGGMEEWNFVYEQYKAEDDASENSRLRQALACTKEPSLLNRLLMMTMDTNEIRTQDIRATIQTVAGNRWGRDIAFHFVVQHFQQLVDMMSASNMNRLIASVTSHFNSDYHLALLQYLESGADTSDFLPAISQARAQTETNRDWLNKHYADLEHWLTGAADTEVVNYRLPNNVIPSHYTVRLQPHIYGNDSSQFFFEGNCTIIVKCKNPTDVITVHVDRLKIDPSDISVMQENAAKNLMTSTSYEEVPHFYHLHLSEKLEAEKTYIIEFRNFNGTLTTDGTGFYLSYYRDGDQTVYLATSQMEPPYARKTFPCFDEPALKARFDITLVRKLDTGRNYTSLANAAWKETHTYTDAEGNSWAADTFETTPIMPTYLLAMVVCDYEYLENDTAVAPIIKYRTWARPNAIQWAGRAQEYGLKLLDWLERTFKPPYGNSSLAKLDSIAVPDFNFGAMENWGLIIYREAILYQPGVTSASYEYWMGRVTMHELAHMWFGDYVSPLWWDWLWLNEAFATWWMNYGTDQVFPNWRCVEEWTSNSKYGVLASDALATSHPMTAKVASPAEVNAIFDAVTYQKGGSILQMMQFVMGKESFIKGLNLYLHNNLFGNAQASDLYAALNQQSLIASLGYNMTRIMDPWVAQMGYPVVTVTRQNGRFHLTQKRFLIGSEEGTDERYRDAPYNYQWDIPITYMTSLEPSTEKTRQDIEWLLMNSNLTIDDPAAADNTSWILVNIQQVGYFRVQYDTANWHALIRQLNDDHTVFTPINRGQIINDAWNLAKAGMLDLSVALATLDYLQSETELVPWRAFAREISYVERMLERTDLFSDLKSYIRDTVSKPLDSVGLEIKDEYVPVEVFVRTLIAQYACTYDHISCVNVARRLFQEWKNTGVNEINPNLRNQFYCTAVAKGDASDWEFVYKEFKANDDTTELTNLRHALSCSTDQVLLSMVLDPNEIRTQDVASTIQWVSENPLGRDIAFQFFVDNFDAIGDLLEVLYFGRSLLYVTSHFNTDYNLQQLQQLAEVRDVTVIRSFFDQSMAQIRTNIAWLDANLDKIRDWLESRGTTAPPPPAGSYRLPKSLMPYHYDLTLQPYVYNATMGFYFEGSVSIHFQCLEATSVITLHQDRLTINSSAITVTTASPPNTPVIVTGISEDETFHFYKIHLATSLTQGENYTINFPHFRGDLRTNGQGLYRSSYKDGDETIYLATTQMEPTYARQVFPCFDEPALKATFTTTLKRRTDTGRDYISLSNMPLVRSDDLGEGWTADHFEKTMIMPTYLLAFIVCDYKNLTDVADEGVLSSVYARPNRIEDGRMAQKYGVEIFKWYNDQFLPPYETYISKVDHIAIPDFNAGAMENWGLITYREALLYNDMGTASDLSWVASVISHELAHMWFGNKVSPLWWDWLWLNEAFANYFESYAVESLYPDWKLGGAIILMMHYIMGDHFIPALNVYLNDTLLGSAEHRDLFNALDKYCFNNNVRLNMTDIMEPWVTQMGYPVVTVRRVGDSLHLSQQRFLLGTAPASDVGQFGYKYTVPITWTSSTERNFSKTAADIEFLNREDDLNLTLAGHEEADWFVVNLKHEGYFRVNYERENWMALISQLNSDHTAIDPINRGTIIDDAWNLVKADMLDLNIALQTMDYMSKERDYPAWRAFRFMQDLVDEPIKEIAGKGFELPPNDPPVGVWIQTWIIGDACKYEHPVCINAASNKVSDWKNGLGNTINVNVRSRFYCVAVAHGDHDMWDFIYNQYQAETHTTEKNRLRNALGCSKDPTVLMTFLDMCLYDEEVPRSQTSACISAVAGNRYGRDVALNFVMENFPMLLNSFPANTLGTIVNTVTQHFHSNFHLAQLQFLMDTYDVSSITNRLNTIKQRALTNMKWVDKNYETIKEWLASK</sequence>
<dbReference type="EMBL" id="JACVVK020000638">
    <property type="protein sequence ID" value="KAK7461238.1"/>
    <property type="molecule type" value="Genomic_DNA"/>
</dbReference>
<evidence type="ECO:0000256" key="9">
    <source>
        <dbReference type="ARBA" id="ARBA00022801"/>
    </source>
</evidence>
<dbReference type="GO" id="GO:0005886">
    <property type="term" value="C:plasma membrane"/>
    <property type="evidence" value="ECO:0007669"/>
    <property type="project" value="UniProtKB-SubCell"/>
</dbReference>
<proteinExistence type="inferred from homology"/>
<evidence type="ECO:0000256" key="1">
    <source>
        <dbReference type="ARBA" id="ARBA00001947"/>
    </source>
</evidence>